<feature type="compositionally biased region" description="Acidic residues" evidence="6">
    <location>
        <begin position="265"/>
        <end position="278"/>
    </location>
</feature>
<dbReference type="GO" id="GO:0005634">
    <property type="term" value="C:nucleus"/>
    <property type="evidence" value="ECO:0007669"/>
    <property type="project" value="UniProtKB-SubCell"/>
</dbReference>
<keyword evidence="2" id="KW-0479">Metal-binding</keyword>
<sequence length="286" mass="32976">MDTDLRELFTYLGHMEDTSSVILKCTNCKKELRRKRNDKWNFIRHVKKVQPDKIRDNSQLGQPSLEAFLKEIKDALAKVSLQSSEQKDFEKLLLDLVPVDGMPLSVLERIAFRSFTEKFLPRFNIVSRKTITCRITIEGESTVKPALRLELRHVECRCLHLSLDFWTSFSKESVIGVKVYFIDSAWELRSDVLAFATFEVVHTGKNIESKVESLQQKRDLKPEHIGFVMTDNATNIVKAFKVPSTEQQERKSVVRLKNAERSIAEDDSEDEGQEDCDLPVDAITRL</sequence>
<evidence type="ECO:0000256" key="2">
    <source>
        <dbReference type="ARBA" id="ARBA00022723"/>
    </source>
</evidence>
<comment type="subcellular location">
    <subcellularLocation>
        <location evidence="1">Nucleus</location>
    </subcellularLocation>
</comment>
<organism evidence="7 8">
    <name type="scientific">Amblyomma americanum</name>
    <name type="common">Lone star tick</name>
    <dbReference type="NCBI Taxonomy" id="6943"/>
    <lineage>
        <taxon>Eukaryota</taxon>
        <taxon>Metazoa</taxon>
        <taxon>Ecdysozoa</taxon>
        <taxon>Arthropoda</taxon>
        <taxon>Chelicerata</taxon>
        <taxon>Arachnida</taxon>
        <taxon>Acari</taxon>
        <taxon>Parasitiformes</taxon>
        <taxon>Ixodida</taxon>
        <taxon>Ixodoidea</taxon>
        <taxon>Ixodidae</taxon>
        <taxon>Amblyomminae</taxon>
        <taxon>Amblyomma</taxon>
    </lineage>
</organism>
<gene>
    <name evidence="7" type="ORF">V5799_003240</name>
</gene>
<dbReference type="EMBL" id="JARKHS020033393">
    <property type="protein sequence ID" value="KAK8759128.1"/>
    <property type="molecule type" value="Genomic_DNA"/>
</dbReference>
<dbReference type="GO" id="GO:0008270">
    <property type="term" value="F:zinc ion binding"/>
    <property type="evidence" value="ECO:0007669"/>
    <property type="project" value="UniProtKB-KW"/>
</dbReference>
<protein>
    <recommendedName>
        <fullName evidence="9">BED-type domain-containing protein</fullName>
    </recommendedName>
</protein>
<dbReference type="PANTHER" id="PTHR46481">
    <property type="entry name" value="ZINC FINGER BED DOMAIN-CONTAINING PROTEIN 4"/>
    <property type="match status" value="1"/>
</dbReference>
<evidence type="ECO:0000256" key="3">
    <source>
        <dbReference type="ARBA" id="ARBA00022771"/>
    </source>
</evidence>
<accession>A0AAQ4D9I8</accession>
<keyword evidence="3" id="KW-0863">Zinc-finger</keyword>
<dbReference type="Proteomes" id="UP001321473">
    <property type="component" value="Unassembled WGS sequence"/>
</dbReference>
<evidence type="ECO:0000256" key="1">
    <source>
        <dbReference type="ARBA" id="ARBA00004123"/>
    </source>
</evidence>
<dbReference type="InterPro" id="IPR052035">
    <property type="entry name" value="ZnF_BED_domain_contain"/>
</dbReference>
<dbReference type="AlphaFoldDB" id="A0AAQ4D9I8"/>
<feature type="non-terminal residue" evidence="7">
    <location>
        <position position="286"/>
    </location>
</feature>
<proteinExistence type="predicted"/>
<dbReference type="InterPro" id="IPR012337">
    <property type="entry name" value="RNaseH-like_sf"/>
</dbReference>
<keyword evidence="5" id="KW-0539">Nucleus</keyword>
<dbReference type="PANTHER" id="PTHR46481:SF10">
    <property type="entry name" value="ZINC FINGER BED DOMAIN-CONTAINING PROTEIN 39"/>
    <property type="match status" value="1"/>
</dbReference>
<name>A0AAQ4D9I8_AMBAM</name>
<evidence type="ECO:0000313" key="8">
    <source>
        <dbReference type="Proteomes" id="UP001321473"/>
    </source>
</evidence>
<evidence type="ECO:0008006" key="9">
    <source>
        <dbReference type="Google" id="ProtNLM"/>
    </source>
</evidence>
<keyword evidence="4" id="KW-0862">Zinc</keyword>
<feature type="region of interest" description="Disordered" evidence="6">
    <location>
        <begin position="261"/>
        <end position="286"/>
    </location>
</feature>
<evidence type="ECO:0000313" key="7">
    <source>
        <dbReference type="EMBL" id="KAK8759128.1"/>
    </source>
</evidence>
<dbReference type="SUPFAM" id="SSF53098">
    <property type="entry name" value="Ribonuclease H-like"/>
    <property type="match status" value="1"/>
</dbReference>
<evidence type="ECO:0000256" key="6">
    <source>
        <dbReference type="SAM" id="MobiDB-lite"/>
    </source>
</evidence>
<evidence type="ECO:0000256" key="4">
    <source>
        <dbReference type="ARBA" id="ARBA00022833"/>
    </source>
</evidence>
<reference evidence="7 8" key="1">
    <citation type="journal article" date="2023" name="Arcadia Sci">
        <title>De novo assembly of a long-read Amblyomma americanum tick genome.</title>
        <authorList>
            <person name="Chou S."/>
            <person name="Poskanzer K.E."/>
            <person name="Rollins M."/>
            <person name="Thuy-Boun P.S."/>
        </authorList>
    </citation>
    <scope>NUCLEOTIDE SEQUENCE [LARGE SCALE GENOMIC DNA]</scope>
    <source>
        <strain evidence="7">F_SG_1</strain>
        <tissue evidence="7">Salivary glands</tissue>
    </source>
</reference>
<evidence type="ECO:0000256" key="5">
    <source>
        <dbReference type="ARBA" id="ARBA00023242"/>
    </source>
</evidence>
<comment type="caution">
    <text evidence="7">The sequence shown here is derived from an EMBL/GenBank/DDBJ whole genome shotgun (WGS) entry which is preliminary data.</text>
</comment>
<keyword evidence="8" id="KW-1185">Reference proteome</keyword>